<dbReference type="AlphaFoldDB" id="A0AAW4HDB1"/>
<dbReference type="Gene3D" id="1.10.1220.10">
    <property type="entry name" value="Met repressor-like"/>
    <property type="match status" value="1"/>
</dbReference>
<dbReference type="InterPro" id="IPR013321">
    <property type="entry name" value="Arc_rbn_hlx_hlx"/>
</dbReference>
<evidence type="ECO:0000259" key="1">
    <source>
        <dbReference type="Pfam" id="PF03869"/>
    </source>
</evidence>
<dbReference type="EMBL" id="JAFKOQ010000010">
    <property type="protein sequence ID" value="MBN8123183.1"/>
    <property type="molecule type" value="Genomic_DNA"/>
</dbReference>
<gene>
    <name evidence="2" type="ORF">J0J18_15665</name>
</gene>
<comment type="caution">
    <text evidence="2">The sequence shown here is derived from an EMBL/GenBank/DDBJ whole genome shotgun (WGS) entry which is preliminary data.</text>
</comment>
<organism evidence="2 3">
    <name type="scientific">Vibrio vulnificus</name>
    <dbReference type="NCBI Taxonomy" id="672"/>
    <lineage>
        <taxon>Bacteria</taxon>
        <taxon>Pseudomonadati</taxon>
        <taxon>Pseudomonadota</taxon>
        <taxon>Gammaproteobacteria</taxon>
        <taxon>Vibrionales</taxon>
        <taxon>Vibrionaceae</taxon>
        <taxon>Vibrio</taxon>
    </lineage>
</organism>
<feature type="domain" description="Arc-like DNA binding" evidence="1">
    <location>
        <begin position="5"/>
        <end position="45"/>
    </location>
</feature>
<sequence>MSRYKNPQYQLRMAPELKEKIQERADKAGRSLHAEIIYRLEKSIEGDLQLEDLTEKDAFQQILQVNAQIRVLTDVLDKLTLKAAVEAGKVQINKD</sequence>
<evidence type="ECO:0000313" key="2">
    <source>
        <dbReference type="EMBL" id="MBN8123183.1"/>
    </source>
</evidence>
<evidence type="ECO:0000313" key="3">
    <source>
        <dbReference type="Proteomes" id="UP000664056"/>
    </source>
</evidence>
<keyword evidence="2" id="KW-0238">DNA-binding</keyword>
<reference evidence="2" key="1">
    <citation type="submission" date="2021-03" db="EMBL/GenBank/DDBJ databases">
        <title>Study of the foodborne Vibrio vulnificus isolates from China.</title>
        <authorList>
            <person name="Zheng Z."/>
            <person name="Ye L."/>
        </authorList>
    </citation>
    <scope>NUCLEOTIDE SEQUENCE</scope>
    <source>
        <strain evidence="2">Vv1582</strain>
    </source>
</reference>
<dbReference type="SUPFAM" id="SSF47598">
    <property type="entry name" value="Ribbon-helix-helix"/>
    <property type="match status" value="1"/>
</dbReference>
<dbReference type="RefSeq" id="WP_206622910.1">
    <property type="nucleotide sequence ID" value="NZ_JAFKOQ010000010.1"/>
</dbReference>
<protein>
    <submittedName>
        <fullName evidence="2">Arc family DNA-binding protein</fullName>
    </submittedName>
</protein>
<dbReference type="GO" id="GO:0006355">
    <property type="term" value="P:regulation of DNA-templated transcription"/>
    <property type="evidence" value="ECO:0007669"/>
    <property type="project" value="InterPro"/>
</dbReference>
<dbReference type="GO" id="GO:0003677">
    <property type="term" value="F:DNA binding"/>
    <property type="evidence" value="ECO:0007669"/>
    <property type="project" value="UniProtKB-KW"/>
</dbReference>
<dbReference type="InterPro" id="IPR005569">
    <property type="entry name" value="Arc_DNA-bd_dom"/>
</dbReference>
<dbReference type="Pfam" id="PF03869">
    <property type="entry name" value="Arc"/>
    <property type="match status" value="1"/>
</dbReference>
<proteinExistence type="predicted"/>
<accession>A0AAW4HDB1</accession>
<dbReference type="InterPro" id="IPR010985">
    <property type="entry name" value="Ribbon_hlx_hlx"/>
</dbReference>
<dbReference type="Proteomes" id="UP000664056">
    <property type="component" value="Unassembled WGS sequence"/>
</dbReference>
<name>A0AAW4HDB1_VIBVL</name>